<accession>A0A8I0KHM8</accession>
<dbReference type="EMBL" id="JACWMT010000002">
    <property type="protein sequence ID" value="MBD1270767.1"/>
    <property type="molecule type" value="Genomic_DNA"/>
</dbReference>
<sequence>MSSLGGAPGRPRPLPRRIPFAAISDLVGQQFTSLPFSVSADEGASFMELTYFTPLDSTQWSSQVAGDILEGFHTLALVDPLLNEHIRFDRSECYVLNYGVDRVRFPSQLRAGQELVFTMAVTDVTPRAEGVVLTLEFDITAQGSDKPGVVGSWRLFIAPHKGANP</sequence>
<keyword evidence="4" id="KW-1185">Reference proteome</keyword>
<evidence type="ECO:0000313" key="1">
    <source>
        <dbReference type="EMBL" id="MBD1270767.1"/>
    </source>
</evidence>
<gene>
    <name evidence="3" type="ORF">BJ975_001534</name>
    <name evidence="1" type="ORF">IDH50_11035</name>
    <name evidence="2" type="ORF">IDH50_12725</name>
</gene>
<dbReference type="EMBL" id="JACBZN010000001">
    <property type="protein sequence ID" value="NYI38159.1"/>
    <property type="molecule type" value="Genomic_DNA"/>
</dbReference>
<dbReference type="SUPFAM" id="SSF54637">
    <property type="entry name" value="Thioesterase/thiol ester dehydrase-isomerase"/>
    <property type="match status" value="1"/>
</dbReference>
<protein>
    <submittedName>
        <fullName evidence="2">Uncharacterized protein</fullName>
    </submittedName>
</protein>
<evidence type="ECO:0000313" key="3">
    <source>
        <dbReference type="EMBL" id="NYI38159.1"/>
    </source>
</evidence>
<reference evidence="3 4" key="1">
    <citation type="submission" date="2020-07" db="EMBL/GenBank/DDBJ databases">
        <title>Sequencing the genomes of 1000 actinobacteria strains.</title>
        <authorList>
            <person name="Klenk H.-P."/>
        </authorList>
    </citation>
    <scope>NUCLEOTIDE SEQUENCE [LARGE SCALE GENOMIC DNA]</scope>
    <source>
        <strain evidence="3 4">DSM 19087</strain>
    </source>
</reference>
<comment type="caution">
    <text evidence="2">The sequence shown here is derived from an EMBL/GenBank/DDBJ whole genome shotgun (WGS) entry which is preliminary data.</text>
</comment>
<dbReference type="Proteomes" id="UP000659061">
    <property type="component" value="Unassembled WGS sequence"/>
</dbReference>
<evidence type="ECO:0000313" key="4">
    <source>
        <dbReference type="Proteomes" id="UP000587211"/>
    </source>
</evidence>
<dbReference type="RefSeq" id="WP_179424600.1">
    <property type="nucleotide sequence ID" value="NZ_BAAAMP010000001.1"/>
</dbReference>
<proteinExistence type="predicted"/>
<dbReference type="InterPro" id="IPR029069">
    <property type="entry name" value="HotDog_dom_sf"/>
</dbReference>
<organism evidence="2 5">
    <name type="scientific">Aeromicrobium tamlense</name>
    <dbReference type="NCBI Taxonomy" id="375541"/>
    <lineage>
        <taxon>Bacteria</taxon>
        <taxon>Bacillati</taxon>
        <taxon>Actinomycetota</taxon>
        <taxon>Actinomycetes</taxon>
        <taxon>Propionibacteriales</taxon>
        <taxon>Nocardioidaceae</taxon>
        <taxon>Aeromicrobium</taxon>
    </lineage>
</organism>
<evidence type="ECO:0000313" key="5">
    <source>
        <dbReference type="Proteomes" id="UP000659061"/>
    </source>
</evidence>
<dbReference type="EMBL" id="JACWMT010000003">
    <property type="protein sequence ID" value="MBD1271101.1"/>
    <property type="molecule type" value="Genomic_DNA"/>
</dbReference>
<dbReference type="Proteomes" id="UP000587211">
    <property type="component" value="Unassembled WGS sequence"/>
</dbReference>
<reference evidence="2" key="2">
    <citation type="submission" date="2020-09" db="EMBL/GenBank/DDBJ databases">
        <title>Novel species in genus Aeromicrobium.</title>
        <authorList>
            <person name="Zhang G."/>
        </authorList>
    </citation>
    <scope>NUCLEOTIDE SEQUENCE</scope>
    <source>
        <strain evidence="2">SSW1-57</strain>
    </source>
</reference>
<dbReference type="Gene3D" id="3.10.129.10">
    <property type="entry name" value="Hotdog Thioesterase"/>
    <property type="match status" value="1"/>
</dbReference>
<name>A0A8I0KHM8_9ACTN</name>
<dbReference type="AlphaFoldDB" id="A0A8I0KHM8"/>
<evidence type="ECO:0000313" key="2">
    <source>
        <dbReference type="EMBL" id="MBD1271101.1"/>
    </source>
</evidence>